<name>A0ABY9M5T4_9BURK</name>
<dbReference type="EMBL" id="CP132976">
    <property type="protein sequence ID" value="WMD22351.1"/>
    <property type="molecule type" value="Genomic_DNA"/>
</dbReference>
<evidence type="ECO:0008006" key="3">
    <source>
        <dbReference type="Google" id="ProtNLM"/>
    </source>
</evidence>
<dbReference type="Proteomes" id="UP001234798">
    <property type="component" value="Chromosome"/>
</dbReference>
<accession>A0ABY9M5T4</accession>
<protein>
    <recommendedName>
        <fullName evidence="3">DUF35 domain-containing protein</fullName>
    </recommendedName>
</protein>
<reference evidence="1 2" key="1">
    <citation type="submission" date="2023-08" db="EMBL/GenBank/DDBJ databases">
        <title>Achromobacter seleniivolatilans sp. nov., isolated from seleniferous soil.</title>
        <authorList>
            <person name="Zhang S."/>
            <person name="Li K."/>
            <person name="Peng J."/>
            <person name="Zhao Q."/>
            <person name="Wang H."/>
            <person name="Guo Y."/>
        </authorList>
    </citation>
    <scope>NUCLEOTIDE SEQUENCE [LARGE SCALE GENOMIC DNA]</scope>
    <source>
        <strain evidence="1 2">R39</strain>
    </source>
</reference>
<evidence type="ECO:0000313" key="2">
    <source>
        <dbReference type="Proteomes" id="UP001234798"/>
    </source>
</evidence>
<gene>
    <name evidence="1" type="ORF">RAS12_08215</name>
</gene>
<evidence type="ECO:0000313" key="1">
    <source>
        <dbReference type="EMBL" id="WMD22351.1"/>
    </source>
</evidence>
<dbReference type="InterPro" id="IPR012340">
    <property type="entry name" value="NA-bd_OB-fold"/>
</dbReference>
<keyword evidence="2" id="KW-1185">Reference proteome</keyword>
<dbReference type="PANTHER" id="PTHR34075">
    <property type="entry name" value="BLR3430 PROTEIN"/>
    <property type="match status" value="1"/>
</dbReference>
<sequence>MSVNVHQCRACGHCVYPARLWCPVCGHDKNQPASVDYAELVAWTVMPQKEGDMAPVVIATVRGVPDGPVMVVRLEEMPARVGQRLRLFEREMQGRKLPWAWTVAE</sequence>
<dbReference type="RefSeq" id="WP_306947103.1">
    <property type="nucleotide sequence ID" value="NZ_CP132976.1"/>
</dbReference>
<dbReference type="InterPro" id="IPR052513">
    <property type="entry name" value="Thioester_dehydratase-like"/>
</dbReference>
<dbReference type="SUPFAM" id="SSF50249">
    <property type="entry name" value="Nucleic acid-binding proteins"/>
    <property type="match status" value="1"/>
</dbReference>
<dbReference type="PANTHER" id="PTHR34075:SF5">
    <property type="entry name" value="BLR3430 PROTEIN"/>
    <property type="match status" value="1"/>
</dbReference>
<proteinExistence type="predicted"/>
<organism evidence="1 2">
    <name type="scientific">Achromobacter seleniivolatilans</name>
    <dbReference type="NCBI Taxonomy" id="3047478"/>
    <lineage>
        <taxon>Bacteria</taxon>
        <taxon>Pseudomonadati</taxon>
        <taxon>Pseudomonadota</taxon>
        <taxon>Betaproteobacteria</taxon>
        <taxon>Burkholderiales</taxon>
        <taxon>Alcaligenaceae</taxon>
        <taxon>Achromobacter</taxon>
    </lineage>
</organism>